<dbReference type="EMBL" id="JDVG02000048">
    <property type="protein sequence ID" value="KFB74381.1"/>
    <property type="molecule type" value="Genomic_DNA"/>
</dbReference>
<comment type="caution">
    <text evidence="1">The sequence shown here is derived from an EMBL/GenBank/DDBJ whole genome shotgun (WGS) entry which is preliminary data.</text>
</comment>
<proteinExistence type="predicted"/>
<protein>
    <submittedName>
        <fullName evidence="1">Uncharacterized protein</fullName>
    </submittedName>
</protein>
<gene>
    <name evidence="1" type="ORF">AW09_000325</name>
</gene>
<name>A0A080LZU3_9PROT</name>
<dbReference type="AlphaFoldDB" id="A0A080LZU3"/>
<accession>A0A080LZU3</accession>
<dbReference type="Proteomes" id="UP000020077">
    <property type="component" value="Unassembled WGS sequence"/>
</dbReference>
<sequence>MDAASHKFCDARRQGAEPVEVLVFKPSINVCFDELIWVGINRKDSFNPAKAKAIGKPAWVDGGRFWQPRDQMSDVGVAQAGLDDVTDGSEFPHARVDDIVHLDDALAVERQPIVAVPARKIVWTDFKFRKHVDETAFE</sequence>
<organism evidence="1 2">
    <name type="scientific">Candidatus Accumulibacter phosphatis</name>
    <dbReference type="NCBI Taxonomy" id="327160"/>
    <lineage>
        <taxon>Bacteria</taxon>
        <taxon>Pseudomonadati</taxon>
        <taxon>Pseudomonadota</taxon>
        <taxon>Betaproteobacteria</taxon>
        <taxon>Candidatus Accumulibacter</taxon>
    </lineage>
</organism>
<evidence type="ECO:0000313" key="1">
    <source>
        <dbReference type="EMBL" id="KFB74381.1"/>
    </source>
</evidence>
<reference evidence="1 2" key="1">
    <citation type="submission" date="2014-02" db="EMBL/GenBank/DDBJ databases">
        <title>Expanding our view of genomic diversity in Candidatus Accumulibacter clades.</title>
        <authorList>
            <person name="Skennerton C.T."/>
            <person name="Barr J.J."/>
            <person name="Slater F.R."/>
            <person name="Bond P.L."/>
            <person name="Tyson G.W."/>
        </authorList>
    </citation>
    <scope>NUCLEOTIDE SEQUENCE [LARGE SCALE GENOMIC DNA]</scope>
    <source>
        <strain evidence="2">BA-91</strain>
    </source>
</reference>
<evidence type="ECO:0000313" key="2">
    <source>
        <dbReference type="Proteomes" id="UP000020077"/>
    </source>
</evidence>